<proteinExistence type="predicted"/>
<evidence type="ECO:0008006" key="4">
    <source>
        <dbReference type="Google" id="ProtNLM"/>
    </source>
</evidence>
<evidence type="ECO:0000256" key="1">
    <source>
        <dbReference type="SAM" id="SignalP"/>
    </source>
</evidence>
<organism evidence="2 3">
    <name type="scientific">Plantactinospora alkalitolerans</name>
    <dbReference type="NCBI Taxonomy" id="2789879"/>
    <lineage>
        <taxon>Bacteria</taxon>
        <taxon>Bacillati</taxon>
        <taxon>Actinomycetota</taxon>
        <taxon>Actinomycetes</taxon>
        <taxon>Micromonosporales</taxon>
        <taxon>Micromonosporaceae</taxon>
        <taxon>Plantactinospora</taxon>
    </lineage>
</organism>
<name>A0ABS0H1I6_9ACTN</name>
<feature type="chain" id="PRO_5047289027" description="Lipoprotein" evidence="1">
    <location>
        <begin position="25"/>
        <end position="210"/>
    </location>
</feature>
<gene>
    <name evidence="2" type="ORF">I0C86_25785</name>
</gene>
<feature type="signal peptide" evidence="1">
    <location>
        <begin position="1"/>
        <end position="24"/>
    </location>
</feature>
<protein>
    <recommendedName>
        <fullName evidence="4">Lipoprotein</fullName>
    </recommendedName>
</protein>
<keyword evidence="3" id="KW-1185">Reference proteome</keyword>
<dbReference type="RefSeq" id="WP_196203866.1">
    <property type="nucleotide sequence ID" value="NZ_JADPUN010000228.1"/>
</dbReference>
<dbReference type="Proteomes" id="UP000638560">
    <property type="component" value="Unassembled WGS sequence"/>
</dbReference>
<evidence type="ECO:0000313" key="2">
    <source>
        <dbReference type="EMBL" id="MBF9132332.1"/>
    </source>
</evidence>
<sequence length="210" mass="21972">MGLPSSRRRLVAMLGALVALLNGAACGRTAEPTAPPVDVGLTVSAQREAGALRIEYKLVNRAGEELVAFTGIPARDTHENPAVDPDAVYLTEGADGVVEIAKRVFPPPEGAGLAVDFVVRGSVVAPGNSVDEVVRVALPLRPRHPYDTEARLPEPARRAVFCVGVARRSEVPPLPTASGDSGDTGVGAVYPHRAGIARVQQMVCGEPFDL</sequence>
<dbReference type="EMBL" id="JADPUN010000228">
    <property type="protein sequence ID" value="MBF9132332.1"/>
    <property type="molecule type" value="Genomic_DNA"/>
</dbReference>
<keyword evidence="1" id="KW-0732">Signal</keyword>
<accession>A0ABS0H1I6</accession>
<evidence type="ECO:0000313" key="3">
    <source>
        <dbReference type="Proteomes" id="UP000638560"/>
    </source>
</evidence>
<reference evidence="2 3" key="1">
    <citation type="submission" date="2020-11" db="EMBL/GenBank/DDBJ databases">
        <title>A novel isolate from a Black sea contaminated sediment with potential to produce alkanes: Plantactinospora alkalitolerans sp. nov.</title>
        <authorList>
            <person name="Carro L."/>
            <person name="Veyisoglu A."/>
            <person name="Guven K."/>
            <person name="Schumann P."/>
            <person name="Klenk H.-P."/>
            <person name="Sahin N."/>
        </authorList>
    </citation>
    <scope>NUCLEOTIDE SEQUENCE [LARGE SCALE GENOMIC DNA]</scope>
    <source>
        <strain evidence="2 3">S1510</strain>
    </source>
</reference>
<comment type="caution">
    <text evidence="2">The sequence shown here is derived from an EMBL/GenBank/DDBJ whole genome shotgun (WGS) entry which is preliminary data.</text>
</comment>